<name>A0A7J6FXN8_CANSA</name>
<gene>
    <name evidence="1" type="ORF">G4B88_021993</name>
</gene>
<dbReference type="EMBL" id="JAATIQ010000163">
    <property type="protein sequence ID" value="KAF4375327.1"/>
    <property type="molecule type" value="Genomic_DNA"/>
</dbReference>
<evidence type="ECO:0000313" key="1">
    <source>
        <dbReference type="EMBL" id="KAF4375327.1"/>
    </source>
</evidence>
<evidence type="ECO:0000313" key="2">
    <source>
        <dbReference type="Proteomes" id="UP000583929"/>
    </source>
</evidence>
<comment type="caution">
    <text evidence="1">The sequence shown here is derived from an EMBL/GenBank/DDBJ whole genome shotgun (WGS) entry which is preliminary data.</text>
</comment>
<protein>
    <submittedName>
        <fullName evidence="1">Uncharacterized protein</fullName>
    </submittedName>
</protein>
<accession>A0A7J6FXN8</accession>
<dbReference type="Proteomes" id="UP000583929">
    <property type="component" value="Unassembled WGS sequence"/>
</dbReference>
<feature type="non-terminal residue" evidence="1">
    <location>
        <position position="60"/>
    </location>
</feature>
<proteinExistence type="predicted"/>
<organism evidence="1 2">
    <name type="scientific">Cannabis sativa</name>
    <name type="common">Hemp</name>
    <name type="synonym">Marijuana</name>
    <dbReference type="NCBI Taxonomy" id="3483"/>
    <lineage>
        <taxon>Eukaryota</taxon>
        <taxon>Viridiplantae</taxon>
        <taxon>Streptophyta</taxon>
        <taxon>Embryophyta</taxon>
        <taxon>Tracheophyta</taxon>
        <taxon>Spermatophyta</taxon>
        <taxon>Magnoliopsida</taxon>
        <taxon>eudicotyledons</taxon>
        <taxon>Gunneridae</taxon>
        <taxon>Pentapetalae</taxon>
        <taxon>rosids</taxon>
        <taxon>fabids</taxon>
        <taxon>Rosales</taxon>
        <taxon>Cannabaceae</taxon>
        <taxon>Cannabis</taxon>
    </lineage>
</organism>
<dbReference type="AlphaFoldDB" id="A0A7J6FXN8"/>
<reference evidence="1 2" key="1">
    <citation type="journal article" date="2020" name="bioRxiv">
        <title>Sequence and annotation of 42 cannabis genomes reveals extensive copy number variation in cannabinoid synthesis and pathogen resistance genes.</title>
        <authorList>
            <person name="Mckernan K.J."/>
            <person name="Helbert Y."/>
            <person name="Kane L.T."/>
            <person name="Ebling H."/>
            <person name="Zhang L."/>
            <person name="Liu B."/>
            <person name="Eaton Z."/>
            <person name="Mclaughlin S."/>
            <person name="Kingan S."/>
            <person name="Baybayan P."/>
            <person name="Concepcion G."/>
            <person name="Jordan M."/>
            <person name="Riva A."/>
            <person name="Barbazuk W."/>
            <person name="Harkins T."/>
        </authorList>
    </citation>
    <scope>NUCLEOTIDE SEQUENCE [LARGE SCALE GENOMIC DNA]</scope>
    <source>
        <strain evidence="2">cv. Jamaican Lion 4</strain>
        <tissue evidence="1">Leaf</tissue>
    </source>
</reference>
<keyword evidence="2" id="KW-1185">Reference proteome</keyword>
<sequence length="60" mass="7573">PIKVNLIQLSRPRFCHHSGEENCRIYLQWRWLMRNRCYRLIDFFLSFERILIFIRDDDDN</sequence>